<feature type="domain" description="Resolvase/invertase-type recombinase catalytic" evidence="3">
    <location>
        <begin position="3"/>
        <end position="107"/>
    </location>
</feature>
<dbReference type="PROSITE" id="PS51736">
    <property type="entry name" value="RECOMBINASES_3"/>
    <property type="match status" value="1"/>
</dbReference>
<dbReference type="Pfam" id="PF00239">
    <property type="entry name" value="Resolvase"/>
    <property type="match status" value="1"/>
</dbReference>
<dbReference type="EMBL" id="LGTC01000001">
    <property type="protein sequence ID" value="KNY24749.1"/>
    <property type="molecule type" value="Genomic_DNA"/>
</dbReference>
<dbReference type="OrthoDB" id="1848801at2"/>
<dbReference type="PATRIC" id="fig|398512.5.peg.3114"/>
<keyword evidence="6" id="KW-1185">Reference proteome</keyword>
<dbReference type="RefSeq" id="WP_050752923.1">
    <property type="nucleotide sequence ID" value="NZ_JQKC01000035.1"/>
</dbReference>
<dbReference type="GO" id="GO:0000150">
    <property type="term" value="F:DNA strand exchange activity"/>
    <property type="evidence" value="ECO:0007669"/>
    <property type="project" value="InterPro"/>
</dbReference>
<proteinExistence type="predicted"/>
<dbReference type="PANTHER" id="PTHR30461:SF2">
    <property type="entry name" value="SERINE RECOMBINASE PINE-RELATED"/>
    <property type="match status" value="1"/>
</dbReference>
<dbReference type="CDD" id="cd00338">
    <property type="entry name" value="Ser_Recombinase"/>
    <property type="match status" value="1"/>
</dbReference>
<dbReference type="Proteomes" id="UP000036923">
    <property type="component" value="Unassembled WGS sequence"/>
</dbReference>
<dbReference type="SMART" id="SM00857">
    <property type="entry name" value="Resolvase"/>
    <property type="match status" value="1"/>
</dbReference>
<evidence type="ECO:0000256" key="1">
    <source>
        <dbReference type="ARBA" id="ARBA00023125"/>
    </source>
</evidence>
<organism evidence="5 6">
    <name type="scientific">Pseudobacteroides cellulosolvens ATCC 35603 = DSM 2933</name>
    <dbReference type="NCBI Taxonomy" id="398512"/>
    <lineage>
        <taxon>Bacteria</taxon>
        <taxon>Bacillati</taxon>
        <taxon>Bacillota</taxon>
        <taxon>Clostridia</taxon>
        <taxon>Eubacteriales</taxon>
        <taxon>Oscillospiraceae</taxon>
        <taxon>Pseudobacteroides</taxon>
    </lineage>
</organism>
<accession>A0A0L6JQS5</accession>
<evidence type="ECO:0000313" key="6">
    <source>
        <dbReference type="Proteomes" id="UP000036923"/>
    </source>
</evidence>
<dbReference type="EMBL" id="LGTC01000001">
    <property type="protein sequence ID" value="KNY27697.1"/>
    <property type="molecule type" value="Genomic_DNA"/>
</dbReference>
<evidence type="ECO:0000313" key="5">
    <source>
        <dbReference type="EMBL" id="KNY27697.1"/>
    </source>
</evidence>
<dbReference type="PANTHER" id="PTHR30461">
    <property type="entry name" value="DNA-INVERTASE FROM LAMBDOID PROPHAGE"/>
    <property type="match status" value="1"/>
</dbReference>
<reference evidence="5" key="1">
    <citation type="submission" date="2015-07" db="EMBL/GenBank/DDBJ databases">
        <title>MeaNS - Measles Nucleotide Surveillance Program.</title>
        <authorList>
            <person name="Tran T."/>
            <person name="Druce J."/>
        </authorList>
    </citation>
    <scope>NUCLEOTIDE SEQUENCE</scope>
    <source>
        <strain evidence="5">DSM 2933</strain>
    </source>
</reference>
<dbReference type="AlphaFoldDB" id="A0A0L6JQS5"/>
<protein>
    <submittedName>
        <fullName evidence="5">Resolvase domain-containing protein</fullName>
    </submittedName>
</protein>
<keyword evidence="1" id="KW-0238">DNA-binding</keyword>
<dbReference type="eggNOG" id="COG1961">
    <property type="taxonomic scope" value="Bacteria"/>
</dbReference>
<evidence type="ECO:0000259" key="3">
    <source>
        <dbReference type="PROSITE" id="PS51736"/>
    </source>
</evidence>
<comment type="caution">
    <text evidence="5">The sequence shown here is derived from an EMBL/GenBank/DDBJ whole genome shotgun (WGS) entry which is preliminary data.</text>
</comment>
<name>A0A0L6JQS5_9FIRM</name>
<dbReference type="Gene3D" id="3.40.50.1390">
    <property type="entry name" value="Resolvase, N-terminal catalytic domain"/>
    <property type="match status" value="1"/>
</dbReference>
<evidence type="ECO:0000256" key="2">
    <source>
        <dbReference type="ARBA" id="ARBA00023172"/>
    </source>
</evidence>
<keyword evidence="2" id="KW-0233">DNA recombination</keyword>
<evidence type="ECO:0000313" key="4">
    <source>
        <dbReference type="EMBL" id="KNY24749.1"/>
    </source>
</evidence>
<dbReference type="STRING" id="398512.Bccel_0006"/>
<dbReference type="SUPFAM" id="SSF53041">
    <property type="entry name" value="Resolvase-like"/>
    <property type="match status" value="1"/>
</dbReference>
<dbReference type="InterPro" id="IPR050639">
    <property type="entry name" value="SSR_resolvase"/>
</dbReference>
<sequence length="107" mass="12151">MKKVWIYSRIANAENLNDVYLIGQERSLKKLAEQHCFSIVGYSKDIGSGLNLNRKGLKEIENAISVNAIDTVIVKDMSRIGRNVFDVLSLLREWKEQGIELLTADEL</sequence>
<dbReference type="GO" id="GO:0003677">
    <property type="term" value="F:DNA binding"/>
    <property type="evidence" value="ECO:0007669"/>
    <property type="project" value="UniProtKB-KW"/>
</dbReference>
<gene>
    <name evidence="4" type="ORF">Bccel_0006</name>
    <name evidence="5" type="ORF">Bccel_2968</name>
</gene>
<dbReference type="InterPro" id="IPR036162">
    <property type="entry name" value="Resolvase-like_N_sf"/>
</dbReference>
<dbReference type="InterPro" id="IPR006119">
    <property type="entry name" value="Resolv_N"/>
</dbReference>
<reference evidence="6" key="2">
    <citation type="submission" date="2015-07" db="EMBL/GenBank/DDBJ databases">
        <title>Near-Complete Genome Sequence of the Cellulolytic Bacterium Bacteroides (Pseudobacteroides) cellulosolvens ATCC 35603.</title>
        <authorList>
            <person name="Dassa B."/>
            <person name="Utturkar S.M."/>
            <person name="Klingeman D.M."/>
            <person name="Hurt R.A."/>
            <person name="Keller M."/>
            <person name="Xu J."/>
            <person name="Reddy Y.H.K."/>
            <person name="Borovok I."/>
            <person name="Grinberg I.R."/>
            <person name="Lamed R."/>
            <person name="Zhivin O."/>
            <person name="Bayer E.A."/>
            <person name="Brown S.D."/>
        </authorList>
    </citation>
    <scope>NUCLEOTIDE SEQUENCE [LARGE SCALE GENOMIC DNA]</scope>
    <source>
        <strain evidence="6">DSM 2933</strain>
    </source>
</reference>